<dbReference type="GeneID" id="56032407"/>
<sequence>MSVTVDLNNTEAVNLTENTIDQRPPDRLEFTVEGRLVVNKMLLEGFAGATLDPVQVTVSTDASERVTINLTGPPTLRLETTDVGVATPEMDDIGTEIDAFRSPANDDPGGIDSPPNVVAFTVDGTIRDVPAATIRELPNRALRFESVSFAVEESVSSDGGSRNDIIVEFSLLGYGIVVRRDGTIVLASDGTLTRFDPF</sequence>
<proteinExistence type="predicted"/>
<dbReference type="OrthoDB" id="186203at2157"/>
<evidence type="ECO:0000313" key="1">
    <source>
        <dbReference type="EMBL" id="QLG48050.1"/>
    </source>
</evidence>
<name>A0A7D5GJ39_9EURY</name>
<evidence type="ECO:0000313" key="2">
    <source>
        <dbReference type="Proteomes" id="UP000509241"/>
    </source>
</evidence>
<protein>
    <submittedName>
        <fullName evidence="1">Uncharacterized protein</fullName>
    </submittedName>
</protein>
<dbReference type="Proteomes" id="UP000509241">
    <property type="component" value="Chromosome"/>
</dbReference>
<dbReference type="KEGG" id="haly:HYG82_03910"/>
<dbReference type="RefSeq" id="WP_179259792.1">
    <property type="nucleotide sequence ID" value="NZ_CP058601.1"/>
</dbReference>
<accession>A0A7D5GJ39</accession>
<reference evidence="1 2" key="1">
    <citation type="submission" date="2020-07" db="EMBL/GenBank/DDBJ databases">
        <authorList>
            <person name="Cui H."/>
        </authorList>
    </citation>
    <scope>NUCLEOTIDE SEQUENCE [LARGE SCALE GENOMIC DNA]</scope>
    <source>
        <strain evidence="1 2">YPL8</strain>
    </source>
</reference>
<dbReference type="AlphaFoldDB" id="A0A7D5GJ39"/>
<organism evidence="1 2">
    <name type="scientific">Natrinema halophilum</name>
    <dbReference type="NCBI Taxonomy" id="1699371"/>
    <lineage>
        <taxon>Archaea</taxon>
        <taxon>Methanobacteriati</taxon>
        <taxon>Methanobacteriota</taxon>
        <taxon>Stenosarchaea group</taxon>
        <taxon>Halobacteria</taxon>
        <taxon>Halobacteriales</taxon>
        <taxon>Natrialbaceae</taxon>
        <taxon>Natrinema</taxon>
    </lineage>
</organism>
<dbReference type="EMBL" id="CP058601">
    <property type="protein sequence ID" value="QLG48050.1"/>
    <property type="molecule type" value="Genomic_DNA"/>
</dbReference>
<keyword evidence="2" id="KW-1185">Reference proteome</keyword>
<gene>
    <name evidence="1" type="ORF">HYG82_03910</name>
</gene>